<accession>A0AAU7CEX4</accession>
<evidence type="ECO:0000256" key="7">
    <source>
        <dbReference type="ARBA" id="ARBA00033354"/>
    </source>
</evidence>
<dbReference type="NCBIfam" id="TIGR00708">
    <property type="entry name" value="cobA"/>
    <property type="match status" value="1"/>
</dbReference>
<dbReference type="InterPro" id="IPR027417">
    <property type="entry name" value="P-loop_NTPase"/>
</dbReference>
<evidence type="ECO:0000256" key="8">
    <source>
        <dbReference type="ARBA" id="ARBA00048555"/>
    </source>
</evidence>
<organism evidence="10">
    <name type="scientific">Singulisphaera sp. Ch08</name>
    <dbReference type="NCBI Taxonomy" id="3120278"/>
    <lineage>
        <taxon>Bacteria</taxon>
        <taxon>Pseudomonadati</taxon>
        <taxon>Planctomycetota</taxon>
        <taxon>Planctomycetia</taxon>
        <taxon>Isosphaerales</taxon>
        <taxon>Isosphaeraceae</taxon>
        <taxon>Singulisphaera</taxon>
    </lineage>
</organism>
<dbReference type="InterPro" id="IPR003724">
    <property type="entry name" value="CblAdoTrfase_CobA"/>
</dbReference>
<dbReference type="PANTHER" id="PTHR46638">
    <property type="entry name" value="CORRINOID ADENOSYLTRANSFERASE"/>
    <property type="match status" value="1"/>
</dbReference>
<evidence type="ECO:0000256" key="5">
    <source>
        <dbReference type="ARBA" id="ARBA00031529"/>
    </source>
</evidence>
<reference evidence="10" key="1">
    <citation type="submission" date="2024-05" db="EMBL/GenBank/DDBJ databases">
        <title>Planctomycetes of the genus Singulisphaera possess chitinolytic capabilities.</title>
        <authorList>
            <person name="Ivanova A."/>
        </authorList>
    </citation>
    <scope>NUCLEOTIDE SEQUENCE</scope>
    <source>
        <strain evidence="10">Ch08T</strain>
    </source>
</reference>
<comment type="function">
    <text evidence="4">Required for both de novo synthesis of the corrin ring for the assimilation of exogenous corrinoids. Participates in the adenosylation of a variety of incomplete and complete corrinoids.</text>
</comment>
<comment type="similarity">
    <text evidence="2">Belongs to the Cob(I)alamin adenosyltransferase family.</text>
</comment>
<dbReference type="GO" id="GO:0009236">
    <property type="term" value="P:cobalamin biosynthetic process"/>
    <property type="evidence" value="ECO:0007669"/>
    <property type="project" value="InterPro"/>
</dbReference>
<evidence type="ECO:0000256" key="6">
    <source>
        <dbReference type="ARBA" id="ARBA00033334"/>
    </source>
</evidence>
<dbReference type="PIRSF" id="PIRSF015617">
    <property type="entry name" value="Adensltrnsf_CobA"/>
    <property type="match status" value="1"/>
</dbReference>
<name>A0AAU7CEX4_9BACT</name>
<protein>
    <recommendedName>
        <fullName evidence="3">corrinoid adenosyltransferase</fullName>
        <ecNumber evidence="3">2.5.1.17</ecNumber>
    </recommendedName>
    <alternativeName>
        <fullName evidence="5">Cob(II)alamin adenosyltransferase</fullName>
    </alternativeName>
    <alternativeName>
        <fullName evidence="7">Cob(II)yrinic acid a,c-diamide adenosyltransferase</fullName>
    </alternativeName>
    <alternativeName>
        <fullName evidence="6">Cobinamide/cobalamin adenosyltransferase</fullName>
    </alternativeName>
</protein>
<dbReference type="AlphaFoldDB" id="A0AAU7CEX4"/>
<dbReference type="CDD" id="cd00561">
    <property type="entry name" value="CobA_ACA"/>
    <property type="match status" value="1"/>
</dbReference>
<evidence type="ECO:0000313" key="10">
    <source>
        <dbReference type="EMBL" id="XBH03731.1"/>
    </source>
</evidence>
<comment type="catalytic activity">
    <reaction evidence="8">
        <text>2 cob(II)yrinate a,c diamide + reduced [electron-transfer flavoprotein] + 2 ATP = 2 adenosylcob(III)yrinate a,c-diamide + 2 triphosphate + oxidized [electron-transfer flavoprotein] + 3 H(+)</text>
        <dbReference type="Rhea" id="RHEA:11528"/>
        <dbReference type="Rhea" id="RHEA-COMP:10685"/>
        <dbReference type="Rhea" id="RHEA-COMP:10686"/>
        <dbReference type="ChEBI" id="CHEBI:15378"/>
        <dbReference type="ChEBI" id="CHEBI:18036"/>
        <dbReference type="ChEBI" id="CHEBI:30616"/>
        <dbReference type="ChEBI" id="CHEBI:57692"/>
        <dbReference type="ChEBI" id="CHEBI:58307"/>
        <dbReference type="ChEBI" id="CHEBI:58503"/>
        <dbReference type="ChEBI" id="CHEBI:58537"/>
        <dbReference type="EC" id="2.5.1.17"/>
    </reaction>
</comment>
<keyword evidence="10" id="KW-0808">Transferase</keyword>
<dbReference type="GO" id="GO:0008817">
    <property type="term" value="F:corrinoid adenosyltransferase activity"/>
    <property type="evidence" value="ECO:0007669"/>
    <property type="project" value="UniProtKB-EC"/>
</dbReference>
<comment type="pathway">
    <text evidence="1">Cofactor biosynthesis; adenosylcobalamin biosynthesis; adenosylcobalamin from cob(II)yrinate a,c-diamide: step 2/7.</text>
</comment>
<dbReference type="Gene3D" id="3.40.50.300">
    <property type="entry name" value="P-loop containing nucleotide triphosphate hydrolases"/>
    <property type="match status" value="1"/>
</dbReference>
<dbReference type="NCBIfam" id="NF004637">
    <property type="entry name" value="PRK05986.1"/>
    <property type="match status" value="1"/>
</dbReference>
<dbReference type="EC" id="2.5.1.17" evidence="3"/>
<dbReference type="Pfam" id="PF02572">
    <property type="entry name" value="CobA_CobO_BtuR"/>
    <property type="match status" value="1"/>
</dbReference>
<dbReference type="RefSeq" id="WP_406696470.1">
    <property type="nucleotide sequence ID" value="NZ_CP155447.1"/>
</dbReference>
<dbReference type="SUPFAM" id="SSF52540">
    <property type="entry name" value="P-loop containing nucleoside triphosphate hydrolases"/>
    <property type="match status" value="1"/>
</dbReference>
<sequence>MSEETKEAEQRPDPKRRRGLIIVNTGDGKGKTTAALGLAFRALGSGFKVFMLQYIKGKWKTGEKKLADKLAPEMQILPMGDGFTWDTKNPEQDIATTAKIWEVSKQAISSGDYDMVILDEINVVMKLGYLDPTVVVEFLKTRDPRLHVVLTGRGAPPAIIELADLVSEIVPIKHPFKAGIKAQQGIEF</sequence>
<gene>
    <name evidence="10" type="primary">cobO</name>
    <name evidence="10" type="ORF">V5E97_36315</name>
</gene>
<evidence type="ECO:0000256" key="9">
    <source>
        <dbReference type="ARBA" id="ARBA00048692"/>
    </source>
</evidence>
<dbReference type="PANTHER" id="PTHR46638:SF1">
    <property type="entry name" value="CORRINOID ADENOSYLTRANSFERASE"/>
    <property type="match status" value="1"/>
</dbReference>
<evidence type="ECO:0000256" key="1">
    <source>
        <dbReference type="ARBA" id="ARBA00005121"/>
    </source>
</evidence>
<dbReference type="GO" id="GO:0005524">
    <property type="term" value="F:ATP binding"/>
    <property type="evidence" value="ECO:0007669"/>
    <property type="project" value="InterPro"/>
</dbReference>
<comment type="catalytic activity">
    <reaction evidence="9">
        <text>2 cob(II)alamin + reduced [electron-transfer flavoprotein] + 2 ATP = 2 adenosylcob(III)alamin + 2 triphosphate + oxidized [electron-transfer flavoprotein] + 3 H(+)</text>
        <dbReference type="Rhea" id="RHEA:28671"/>
        <dbReference type="Rhea" id="RHEA-COMP:10685"/>
        <dbReference type="Rhea" id="RHEA-COMP:10686"/>
        <dbReference type="ChEBI" id="CHEBI:15378"/>
        <dbReference type="ChEBI" id="CHEBI:16304"/>
        <dbReference type="ChEBI" id="CHEBI:18036"/>
        <dbReference type="ChEBI" id="CHEBI:18408"/>
        <dbReference type="ChEBI" id="CHEBI:30616"/>
        <dbReference type="ChEBI" id="CHEBI:57692"/>
        <dbReference type="ChEBI" id="CHEBI:58307"/>
        <dbReference type="EC" id="2.5.1.17"/>
    </reaction>
</comment>
<evidence type="ECO:0000256" key="4">
    <source>
        <dbReference type="ARBA" id="ARBA00024929"/>
    </source>
</evidence>
<proteinExistence type="inferred from homology"/>
<dbReference type="EMBL" id="CP155447">
    <property type="protein sequence ID" value="XBH03731.1"/>
    <property type="molecule type" value="Genomic_DNA"/>
</dbReference>
<evidence type="ECO:0000256" key="3">
    <source>
        <dbReference type="ARBA" id="ARBA00012454"/>
    </source>
</evidence>
<evidence type="ECO:0000256" key="2">
    <source>
        <dbReference type="ARBA" id="ARBA00007487"/>
    </source>
</evidence>